<reference evidence="1" key="1">
    <citation type="submission" date="2020-05" db="UniProtKB">
        <authorList>
            <consortium name="EnsemblMetazoa"/>
        </authorList>
    </citation>
    <scope>IDENTIFICATION</scope>
    <source>
        <strain evidence="1">TTRI</strain>
    </source>
</reference>
<evidence type="ECO:0000313" key="2">
    <source>
        <dbReference type="Proteomes" id="UP000078200"/>
    </source>
</evidence>
<dbReference type="VEuPathDB" id="VectorBase:GAUT047024"/>
<name>A0A1A9VTI6_GLOAU</name>
<sequence length="206" mass="22698">MQKPRGKAPAQAQTAVEYRGNSSTLTLHPENICNASIDISASHLRSVFDQLVKGAELFAEWKQSDGMVPDASIAVSFGSNLSVSMALEFRSLIAIQRGHVFIGTNPKLCNLEKVTNIAAKYIRFCFSLNSVQLIGPESIQSREPNNHEFSTHYGASVTGGSSFLQAPNVCANPMPSPIPESRRSRFLKIYTHTCIKYLLIEIRINQ</sequence>
<proteinExistence type="predicted"/>
<keyword evidence="2" id="KW-1185">Reference proteome</keyword>
<dbReference type="EnsemblMetazoa" id="GAUT047024-RA">
    <property type="protein sequence ID" value="GAUT047024-PA"/>
    <property type="gene ID" value="GAUT047024"/>
</dbReference>
<accession>A0A1A9VTI6</accession>
<organism evidence="1 2">
    <name type="scientific">Glossina austeni</name>
    <name type="common">Savannah tsetse fly</name>
    <dbReference type="NCBI Taxonomy" id="7395"/>
    <lineage>
        <taxon>Eukaryota</taxon>
        <taxon>Metazoa</taxon>
        <taxon>Ecdysozoa</taxon>
        <taxon>Arthropoda</taxon>
        <taxon>Hexapoda</taxon>
        <taxon>Insecta</taxon>
        <taxon>Pterygota</taxon>
        <taxon>Neoptera</taxon>
        <taxon>Endopterygota</taxon>
        <taxon>Diptera</taxon>
        <taxon>Brachycera</taxon>
        <taxon>Muscomorpha</taxon>
        <taxon>Hippoboscoidea</taxon>
        <taxon>Glossinidae</taxon>
        <taxon>Glossina</taxon>
    </lineage>
</organism>
<dbReference type="STRING" id="7395.A0A1A9VTI6"/>
<dbReference type="Proteomes" id="UP000078200">
    <property type="component" value="Unassembled WGS sequence"/>
</dbReference>
<dbReference type="AlphaFoldDB" id="A0A1A9VTI6"/>
<protein>
    <submittedName>
        <fullName evidence="1">Uncharacterized protein</fullName>
    </submittedName>
</protein>
<evidence type="ECO:0000313" key="1">
    <source>
        <dbReference type="EnsemblMetazoa" id="GAUT047024-PA"/>
    </source>
</evidence>